<organism evidence="2 3">
    <name type="scientific">Hydnum rufescens UP504</name>
    <dbReference type="NCBI Taxonomy" id="1448309"/>
    <lineage>
        <taxon>Eukaryota</taxon>
        <taxon>Fungi</taxon>
        <taxon>Dikarya</taxon>
        <taxon>Basidiomycota</taxon>
        <taxon>Agaricomycotina</taxon>
        <taxon>Agaricomycetes</taxon>
        <taxon>Cantharellales</taxon>
        <taxon>Hydnaceae</taxon>
        <taxon>Hydnum</taxon>
    </lineage>
</organism>
<accession>A0A9P6ATK6</accession>
<dbReference type="AlphaFoldDB" id="A0A9P6ATK6"/>
<evidence type="ECO:0000256" key="1">
    <source>
        <dbReference type="SAM" id="MobiDB-lite"/>
    </source>
</evidence>
<feature type="compositionally biased region" description="Basic residues" evidence="1">
    <location>
        <begin position="317"/>
        <end position="331"/>
    </location>
</feature>
<reference evidence="2" key="1">
    <citation type="journal article" date="2020" name="Nat. Commun.">
        <title>Large-scale genome sequencing of mycorrhizal fungi provides insights into the early evolution of symbiotic traits.</title>
        <authorList>
            <person name="Miyauchi S."/>
            <person name="Kiss E."/>
            <person name="Kuo A."/>
            <person name="Drula E."/>
            <person name="Kohler A."/>
            <person name="Sanchez-Garcia M."/>
            <person name="Morin E."/>
            <person name="Andreopoulos B."/>
            <person name="Barry K.W."/>
            <person name="Bonito G."/>
            <person name="Buee M."/>
            <person name="Carver A."/>
            <person name="Chen C."/>
            <person name="Cichocki N."/>
            <person name="Clum A."/>
            <person name="Culley D."/>
            <person name="Crous P.W."/>
            <person name="Fauchery L."/>
            <person name="Girlanda M."/>
            <person name="Hayes R.D."/>
            <person name="Keri Z."/>
            <person name="LaButti K."/>
            <person name="Lipzen A."/>
            <person name="Lombard V."/>
            <person name="Magnuson J."/>
            <person name="Maillard F."/>
            <person name="Murat C."/>
            <person name="Nolan M."/>
            <person name="Ohm R.A."/>
            <person name="Pangilinan J."/>
            <person name="Pereira M.F."/>
            <person name="Perotto S."/>
            <person name="Peter M."/>
            <person name="Pfister S."/>
            <person name="Riley R."/>
            <person name="Sitrit Y."/>
            <person name="Stielow J.B."/>
            <person name="Szollosi G."/>
            <person name="Zifcakova L."/>
            <person name="Stursova M."/>
            <person name="Spatafora J.W."/>
            <person name="Tedersoo L."/>
            <person name="Vaario L.M."/>
            <person name="Yamada A."/>
            <person name="Yan M."/>
            <person name="Wang P."/>
            <person name="Xu J."/>
            <person name="Bruns T."/>
            <person name="Baldrian P."/>
            <person name="Vilgalys R."/>
            <person name="Dunand C."/>
            <person name="Henrissat B."/>
            <person name="Grigoriev I.V."/>
            <person name="Hibbett D."/>
            <person name="Nagy L.G."/>
            <person name="Martin F.M."/>
        </authorList>
    </citation>
    <scope>NUCLEOTIDE SEQUENCE</scope>
    <source>
        <strain evidence="2">UP504</strain>
    </source>
</reference>
<dbReference type="EMBL" id="MU129004">
    <property type="protein sequence ID" value="KAF9511185.1"/>
    <property type="molecule type" value="Genomic_DNA"/>
</dbReference>
<protein>
    <submittedName>
        <fullName evidence="2">Uncharacterized protein</fullName>
    </submittedName>
</protein>
<gene>
    <name evidence="2" type="ORF">BS47DRAFT_1197600</name>
</gene>
<evidence type="ECO:0000313" key="2">
    <source>
        <dbReference type="EMBL" id="KAF9511185.1"/>
    </source>
</evidence>
<sequence>MGQLNPQDKRGCCLRLRSWCCRYPSSFGGASGDTPMDAPVEYKTRRRRKENYLTSTVRIMQFPTRNPTRSPLNPLLADDLPRLLNSKRIVGKSATEIAEVLGVASSSSPTTTPIDSPSGALTPISDDKITTSSTSVSDYFKEKMAKLRSNHKWMAESTSSSDLVTPPSLPSHNDDTNIGERPRTGIGARNALVHLAASTSAPDPSPSFPCCLGLPRPLTRLLPPKAHLPHLHRPKMTKTPGKKTCTRPKGGKRTRSRNQVRGGALRPPVVDGSMNAGVDDDSIVQIERRAVKKKRKAEANEGTIAIDMDADRERQHKNTRGKKRKARHDDS</sequence>
<feature type="region of interest" description="Disordered" evidence="1">
    <location>
        <begin position="105"/>
        <end position="127"/>
    </location>
</feature>
<comment type="caution">
    <text evidence="2">The sequence shown here is derived from an EMBL/GenBank/DDBJ whole genome shotgun (WGS) entry which is preliminary data.</text>
</comment>
<feature type="compositionally biased region" description="Low complexity" evidence="1">
    <location>
        <begin position="105"/>
        <end position="118"/>
    </location>
</feature>
<evidence type="ECO:0000313" key="3">
    <source>
        <dbReference type="Proteomes" id="UP000886523"/>
    </source>
</evidence>
<feature type="region of interest" description="Disordered" evidence="1">
    <location>
        <begin position="228"/>
        <end position="276"/>
    </location>
</feature>
<keyword evidence="3" id="KW-1185">Reference proteome</keyword>
<name>A0A9P6ATK6_9AGAM</name>
<feature type="region of interest" description="Disordered" evidence="1">
    <location>
        <begin position="290"/>
        <end position="331"/>
    </location>
</feature>
<feature type="region of interest" description="Disordered" evidence="1">
    <location>
        <begin position="157"/>
        <end position="180"/>
    </location>
</feature>
<proteinExistence type="predicted"/>
<dbReference type="Proteomes" id="UP000886523">
    <property type="component" value="Unassembled WGS sequence"/>
</dbReference>
<feature type="compositionally biased region" description="Basic residues" evidence="1">
    <location>
        <begin position="228"/>
        <end position="258"/>
    </location>
</feature>